<feature type="coiled-coil region" evidence="1">
    <location>
        <begin position="22"/>
        <end position="56"/>
    </location>
</feature>
<keyword evidence="3" id="KW-1185">Reference proteome</keyword>
<gene>
    <name evidence="2" type="ORF">Plo01_25630</name>
</gene>
<evidence type="ECO:0000313" key="3">
    <source>
        <dbReference type="Proteomes" id="UP000616724"/>
    </source>
</evidence>
<reference evidence="2 3" key="1">
    <citation type="submission" date="2021-01" db="EMBL/GenBank/DDBJ databases">
        <title>Whole genome shotgun sequence of Planobispora longispora NBRC 13918.</title>
        <authorList>
            <person name="Komaki H."/>
            <person name="Tamura T."/>
        </authorList>
    </citation>
    <scope>NUCLEOTIDE SEQUENCE [LARGE SCALE GENOMIC DNA]</scope>
    <source>
        <strain evidence="2 3">NBRC 13918</strain>
    </source>
</reference>
<proteinExistence type="predicted"/>
<protein>
    <recommendedName>
        <fullName evidence="4">Phage tail tape measure protein</fullName>
    </recommendedName>
</protein>
<dbReference type="EMBL" id="BOOH01000019">
    <property type="protein sequence ID" value="GIH76134.1"/>
    <property type="molecule type" value="Genomic_DNA"/>
</dbReference>
<evidence type="ECO:0000256" key="1">
    <source>
        <dbReference type="SAM" id="Coils"/>
    </source>
</evidence>
<comment type="caution">
    <text evidence="2">The sequence shown here is derived from an EMBL/GenBank/DDBJ whole genome shotgun (WGS) entry which is preliminary data.</text>
</comment>
<evidence type="ECO:0008006" key="4">
    <source>
        <dbReference type="Google" id="ProtNLM"/>
    </source>
</evidence>
<accession>A0A8J3RM60</accession>
<evidence type="ECO:0000313" key="2">
    <source>
        <dbReference type="EMBL" id="GIH76134.1"/>
    </source>
</evidence>
<organism evidence="2 3">
    <name type="scientific">Planobispora longispora</name>
    <dbReference type="NCBI Taxonomy" id="28887"/>
    <lineage>
        <taxon>Bacteria</taxon>
        <taxon>Bacillati</taxon>
        <taxon>Actinomycetota</taxon>
        <taxon>Actinomycetes</taxon>
        <taxon>Streptosporangiales</taxon>
        <taxon>Streptosporangiaceae</taxon>
        <taxon>Planobispora</taxon>
    </lineage>
</organism>
<sequence>MKRQVDLETNINGDPKGFNTAARSATEHARKLERANGRLEERLKRMNLQMARSTKSASLMRGELASLVAAGAALAPTFAAAGTGAVAFGALAAPAIMRVVQAQTEMGERWASLSTDEKIAAAGLRQLIAQYKALAKSVEPEVLQTFNAGLGVASSLLPRLAPITKSVARELTAFAHEMEDALNSERADQFFATIEREAPQAIDALGDALGSGAHLAASLTESLMPLATAGLGAISMVADLVAGLSDLNPELAQAAVLMLALRSPISGLGGLIGKSSGRYKEFAAENEKASKATKLLNAVSAAGPNLYLAAATAIGFFAVKAATAKSASQELAEAMRKEHQAVGNNIAGYRSMNAALDAQLVQATQRLAAAEKKLASDASFLKVEMYKGALAAQDMTRSFVEQEKAANNQSIKNIQQGAAALAKQYGITTEQAERLAIAVGVDLSKGVLENGTVTAATTAKINRYRDAVATASNPTLVVAEAWKIASDAGLDMKTRIEALTTALGGFNAALGVLSASNAMKEALAASNKVLRDGNATMLERSQALEAQLAPIGRWVEAQLAAKKSVSLTDKALRDQFPSLIKLSQGSAVGKAALDGLIASMGGTITRAKGATTITDRFGNAIKVLPNGKVVKIDAATKKANADLETTKRKHANMHGKTSTVTVRANTGPAAGAFRSLLSQFTVPVSIPVGIRAPGATGGLVTEGRIVPRYAAGGPVHGPGTGTSDDVPALLSNGEYVINARSTARHRELLEAINAGKFAAGGLVGYASGGAVQAANVPISEFVSRFMDGKPLSRSEYLRVYRARRDAVDQLRRAERKLAEDRKKGRSARTIADDEARVAKERRDLATATERLTIAQARYKKGKLTPLQRLNAGLVLGIKNTGAFIANITRIADRGFVDLAQQLLAMGGPDAEKMAAAAAKLSTSKLKSLNTKVVTASRNQARLEALPNVLLVRSAQKGGAKSVADYMRHTGLSEEDLAAAFAAMGKASPKAAGGIERYAAGGRRPGPGIATRPTVLFGEGRAPEAFIPYERRYRARAMGLVNQVASDLGMLRGGAQVTNVFNVTVQGAIDPIGTARTIEKTLRNLVRHTGGTPLAI</sequence>
<keyword evidence="1" id="KW-0175">Coiled coil</keyword>
<name>A0A8J3RM60_9ACTN</name>
<dbReference type="AlphaFoldDB" id="A0A8J3RM60"/>
<dbReference type="RefSeq" id="WP_203890746.1">
    <property type="nucleotide sequence ID" value="NZ_BOOH01000019.1"/>
</dbReference>
<feature type="coiled-coil region" evidence="1">
    <location>
        <begin position="803"/>
        <end position="857"/>
    </location>
</feature>
<dbReference type="Proteomes" id="UP000616724">
    <property type="component" value="Unassembled WGS sequence"/>
</dbReference>